<evidence type="ECO:0000313" key="3">
    <source>
        <dbReference type="Proteomes" id="UP000005239"/>
    </source>
</evidence>
<dbReference type="EnsemblMetazoa" id="PPA46210.1">
    <property type="protein sequence ID" value="PPA46210.1"/>
    <property type="gene ID" value="WBGene00284579"/>
</dbReference>
<protein>
    <submittedName>
        <fullName evidence="2">Uncharacterized protein</fullName>
    </submittedName>
</protein>
<dbReference type="AlphaFoldDB" id="A0A2A6CZB2"/>
<proteinExistence type="predicted"/>
<feature type="region of interest" description="Disordered" evidence="1">
    <location>
        <begin position="22"/>
        <end position="71"/>
    </location>
</feature>
<accession>A0A2A6CZB2</accession>
<feature type="compositionally biased region" description="Low complexity" evidence="1">
    <location>
        <begin position="54"/>
        <end position="71"/>
    </location>
</feature>
<organism evidence="2 3">
    <name type="scientific">Pristionchus pacificus</name>
    <name type="common">Parasitic nematode worm</name>
    <dbReference type="NCBI Taxonomy" id="54126"/>
    <lineage>
        <taxon>Eukaryota</taxon>
        <taxon>Metazoa</taxon>
        <taxon>Ecdysozoa</taxon>
        <taxon>Nematoda</taxon>
        <taxon>Chromadorea</taxon>
        <taxon>Rhabditida</taxon>
        <taxon>Rhabditina</taxon>
        <taxon>Diplogasteromorpha</taxon>
        <taxon>Diplogasteroidea</taxon>
        <taxon>Neodiplogasteridae</taxon>
        <taxon>Pristionchus</taxon>
    </lineage>
</organism>
<name>A0A2A6CZB2_PRIPA</name>
<evidence type="ECO:0000256" key="1">
    <source>
        <dbReference type="SAM" id="MobiDB-lite"/>
    </source>
</evidence>
<reference evidence="2" key="2">
    <citation type="submission" date="2022-06" db="UniProtKB">
        <authorList>
            <consortium name="EnsemblMetazoa"/>
        </authorList>
    </citation>
    <scope>IDENTIFICATION</scope>
    <source>
        <strain evidence="2">PS312</strain>
    </source>
</reference>
<keyword evidence="3" id="KW-1185">Reference proteome</keyword>
<sequence>MVRGSQYHVIVYKQVANSVEPNVSSLDGRSGTQQRKKMRRVGAKRDATTEARTSPPFSLSSSLPPFRQLIR</sequence>
<dbReference type="Proteomes" id="UP000005239">
    <property type="component" value="Unassembled WGS sequence"/>
</dbReference>
<reference evidence="3" key="1">
    <citation type="journal article" date="2008" name="Nat. Genet.">
        <title>The Pristionchus pacificus genome provides a unique perspective on nematode lifestyle and parasitism.</title>
        <authorList>
            <person name="Dieterich C."/>
            <person name="Clifton S.W."/>
            <person name="Schuster L.N."/>
            <person name="Chinwalla A."/>
            <person name="Delehaunty K."/>
            <person name="Dinkelacker I."/>
            <person name="Fulton L."/>
            <person name="Fulton R."/>
            <person name="Godfrey J."/>
            <person name="Minx P."/>
            <person name="Mitreva M."/>
            <person name="Roeseler W."/>
            <person name="Tian H."/>
            <person name="Witte H."/>
            <person name="Yang S.P."/>
            <person name="Wilson R.K."/>
            <person name="Sommer R.J."/>
        </authorList>
    </citation>
    <scope>NUCLEOTIDE SEQUENCE [LARGE SCALE GENOMIC DNA]</scope>
    <source>
        <strain evidence="3">PS312</strain>
    </source>
</reference>
<accession>A0A8R1Z6Q3</accession>
<evidence type="ECO:0000313" key="2">
    <source>
        <dbReference type="EnsemblMetazoa" id="PPA46210.1"/>
    </source>
</evidence>
<gene>
    <name evidence="2" type="primary">WBGene00284579</name>
</gene>
<feature type="compositionally biased region" description="Polar residues" evidence="1">
    <location>
        <begin position="22"/>
        <end position="33"/>
    </location>
</feature>